<protein>
    <recommendedName>
        <fullName evidence="2">Reverse transcriptase Ty1/copia-type domain-containing protein</fullName>
    </recommendedName>
</protein>
<dbReference type="InterPro" id="IPR013103">
    <property type="entry name" value="RVT_2"/>
</dbReference>
<feature type="region of interest" description="Disordered" evidence="1">
    <location>
        <begin position="302"/>
        <end position="321"/>
    </location>
</feature>
<accession>A0ABQ7TSF9</accession>
<dbReference type="Proteomes" id="UP000826656">
    <property type="component" value="Unassembled WGS sequence"/>
</dbReference>
<proteinExistence type="predicted"/>
<reference evidence="3 4" key="1">
    <citation type="journal article" date="2021" name="bioRxiv">
        <title>Chromosome-scale and haplotype-resolved genome assembly of a tetraploid potato cultivar.</title>
        <authorList>
            <person name="Sun H."/>
            <person name="Jiao W.-B."/>
            <person name="Krause K."/>
            <person name="Campoy J.A."/>
            <person name="Goel M."/>
            <person name="Folz-Donahue K."/>
            <person name="Kukat C."/>
            <person name="Huettel B."/>
            <person name="Schneeberger K."/>
        </authorList>
    </citation>
    <scope>NUCLEOTIDE SEQUENCE [LARGE SCALE GENOMIC DNA]</scope>
    <source>
        <strain evidence="3">SolTubOtavaFocal</strain>
        <tissue evidence="3">Leaves</tissue>
    </source>
</reference>
<evidence type="ECO:0000259" key="2">
    <source>
        <dbReference type="Pfam" id="PF07727"/>
    </source>
</evidence>
<name>A0ABQ7TSF9_SOLTU</name>
<sequence>MNFLLWRTQFLPMIRGYGLEHHLDGTQPIPERFLGENQLNPLYQNWLYTLHRGSDSIEMYIKKSKSIADQLAALQHPINEDDLVEYVKGGLGRGRNRGNGNGKRGRGRGGYFASPSPPGRAFSTSVQTVATNNQFYNRVTQAAPRDNSTISCCNCGGLGHVSRVFHSPRTRNANCGVNKPSSNLASTSSQQSQSWLMDSGPTHHLTANFDNLAIHSEYQGPEEVVLVSEYSAPGPLNLICSDVWGPAPEISNDEIDGVCAVSSKLETSLSLAIPTPHIVPVAHMHPPISQPQPPAIQEPTIAHSPSSVHCSPTKSPSQASPVSLVTPIRNHPMVTRVKTGNLKPKRIQSFSTSCSLALDPTCYTQAFKILEWISAMCTEYNALIATGTWRLVPPHQATNIIGYEDVYMVQPPGFVDPNHPNYIFKLEKSIYALKQAPQVSNKCLTEALCELGFQGSKTDSSLFFRSVGTEKLFCFIYVDDIMGTSMHLVSSYLQQLEM</sequence>
<dbReference type="PANTHER" id="PTHR47481:SF5">
    <property type="entry name" value="RIBONUCLEASE H-LIKE DOMAIN, GAG-PRE-INTEGRASE DOMAIN, GAG-POLYPEPTIDE OF LTR COPIA-TYPE-RELATED"/>
    <property type="match status" value="1"/>
</dbReference>
<evidence type="ECO:0000256" key="1">
    <source>
        <dbReference type="SAM" id="MobiDB-lite"/>
    </source>
</evidence>
<feature type="compositionally biased region" description="Polar residues" evidence="1">
    <location>
        <begin position="303"/>
        <end position="321"/>
    </location>
</feature>
<feature type="compositionally biased region" description="Gly residues" evidence="1">
    <location>
        <begin position="91"/>
        <end position="102"/>
    </location>
</feature>
<feature type="region of interest" description="Disordered" evidence="1">
    <location>
        <begin position="176"/>
        <end position="199"/>
    </location>
</feature>
<dbReference type="Pfam" id="PF07727">
    <property type="entry name" value="RVT_2"/>
    <property type="match status" value="1"/>
</dbReference>
<gene>
    <name evidence="3" type="ORF">KY290_036357</name>
</gene>
<evidence type="ECO:0000313" key="3">
    <source>
        <dbReference type="EMBL" id="KAH0737652.1"/>
    </source>
</evidence>
<organism evidence="3 4">
    <name type="scientific">Solanum tuberosum</name>
    <name type="common">Potato</name>
    <dbReference type="NCBI Taxonomy" id="4113"/>
    <lineage>
        <taxon>Eukaryota</taxon>
        <taxon>Viridiplantae</taxon>
        <taxon>Streptophyta</taxon>
        <taxon>Embryophyta</taxon>
        <taxon>Tracheophyta</taxon>
        <taxon>Spermatophyta</taxon>
        <taxon>Magnoliopsida</taxon>
        <taxon>eudicotyledons</taxon>
        <taxon>Gunneridae</taxon>
        <taxon>Pentapetalae</taxon>
        <taxon>asterids</taxon>
        <taxon>lamiids</taxon>
        <taxon>Solanales</taxon>
        <taxon>Solanaceae</taxon>
        <taxon>Solanoideae</taxon>
        <taxon>Solaneae</taxon>
        <taxon>Solanum</taxon>
    </lineage>
</organism>
<dbReference type="EMBL" id="JAIVGD010000028">
    <property type="protein sequence ID" value="KAH0737652.1"/>
    <property type="molecule type" value="Genomic_DNA"/>
</dbReference>
<feature type="domain" description="Reverse transcriptase Ty1/copia-type" evidence="2">
    <location>
        <begin position="404"/>
        <end position="486"/>
    </location>
</feature>
<feature type="compositionally biased region" description="Low complexity" evidence="1">
    <location>
        <begin position="181"/>
        <end position="194"/>
    </location>
</feature>
<dbReference type="PANTHER" id="PTHR47481">
    <property type="match status" value="1"/>
</dbReference>
<evidence type="ECO:0000313" key="4">
    <source>
        <dbReference type="Proteomes" id="UP000826656"/>
    </source>
</evidence>
<comment type="caution">
    <text evidence="3">The sequence shown here is derived from an EMBL/GenBank/DDBJ whole genome shotgun (WGS) entry which is preliminary data.</text>
</comment>
<feature type="region of interest" description="Disordered" evidence="1">
    <location>
        <begin position="91"/>
        <end position="122"/>
    </location>
</feature>
<keyword evidence="4" id="KW-1185">Reference proteome</keyword>